<evidence type="ECO:0000313" key="1">
    <source>
        <dbReference type="EMBL" id="SBT11147.1"/>
    </source>
</evidence>
<accession>A0A1A8Y2C4</accession>
<organism evidence="1 2">
    <name type="scientific">Candidatus Propionivibrio aalborgensis</name>
    <dbReference type="NCBI Taxonomy" id="1860101"/>
    <lineage>
        <taxon>Bacteria</taxon>
        <taxon>Pseudomonadati</taxon>
        <taxon>Pseudomonadota</taxon>
        <taxon>Betaproteobacteria</taxon>
        <taxon>Rhodocyclales</taxon>
        <taxon>Rhodocyclaceae</taxon>
        <taxon>Propionivibrio</taxon>
    </lineage>
</organism>
<gene>
    <name evidence="1" type="ORF">PROAA_910008</name>
</gene>
<dbReference type="EMBL" id="FLQY01000397">
    <property type="protein sequence ID" value="SBT11147.1"/>
    <property type="molecule type" value="Genomic_DNA"/>
</dbReference>
<evidence type="ECO:0000313" key="2">
    <source>
        <dbReference type="Proteomes" id="UP000199600"/>
    </source>
</evidence>
<sequence>MPAGQLPTGSALSAIQFWRHALINGAMIYSLTSKQRGLGSISAILMQLSLDEMTKLLPMCLLLLFCMAIRMKRLH</sequence>
<dbReference type="Proteomes" id="UP000199600">
    <property type="component" value="Unassembled WGS sequence"/>
</dbReference>
<protein>
    <submittedName>
        <fullName evidence="1">Uncharacterized protein</fullName>
    </submittedName>
</protein>
<reference evidence="1 2" key="1">
    <citation type="submission" date="2016-06" db="EMBL/GenBank/DDBJ databases">
        <authorList>
            <person name="Kjaerup R.B."/>
            <person name="Dalgaard T.S."/>
            <person name="Juul-Madsen H.R."/>
        </authorList>
    </citation>
    <scope>NUCLEOTIDE SEQUENCE [LARGE SCALE GENOMIC DNA]</scope>
    <source>
        <strain evidence="1">2</strain>
    </source>
</reference>
<keyword evidence="2" id="KW-1185">Reference proteome</keyword>
<dbReference type="AlphaFoldDB" id="A0A1A8Y2C4"/>
<name>A0A1A8Y2C4_9RHOO</name>
<proteinExistence type="predicted"/>